<organism evidence="1 2">
    <name type="scientific">Trifolium medium</name>
    <dbReference type="NCBI Taxonomy" id="97028"/>
    <lineage>
        <taxon>Eukaryota</taxon>
        <taxon>Viridiplantae</taxon>
        <taxon>Streptophyta</taxon>
        <taxon>Embryophyta</taxon>
        <taxon>Tracheophyta</taxon>
        <taxon>Spermatophyta</taxon>
        <taxon>Magnoliopsida</taxon>
        <taxon>eudicotyledons</taxon>
        <taxon>Gunneridae</taxon>
        <taxon>Pentapetalae</taxon>
        <taxon>rosids</taxon>
        <taxon>fabids</taxon>
        <taxon>Fabales</taxon>
        <taxon>Fabaceae</taxon>
        <taxon>Papilionoideae</taxon>
        <taxon>50 kb inversion clade</taxon>
        <taxon>NPAAA clade</taxon>
        <taxon>Hologalegina</taxon>
        <taxon>IRL clade</taxon>
        <taxon>Trifolieae</taxon>
        <taxon>Trifolium</taxon>
    </lineage>
</organism>
<dbReference type="EMBL" id="LXQA011183911">
    <property type="protein sequence ID" value="MCI88106.1"/>
    <property type="molecule type" value="Genomic_DNA"/>
</dbReference>
<evidence type="ECO:0000313" key="1">
    <source>
        <dbReference type="EMBL" id="MCI88106.1"/>
    </source>
</evidence>
<sequence length="40" mass="4663">MFSVKSSYNLLVEELRSEEDLDEEVAVIFEQIWESSVPSK</sequence>
<proteinExistence type="predicted"/>
<dbReference type="AlphaFoldDB" id="A0A392VI81"/>
<accession>A0A392VI81</accession>
<name>A0A392VI81_9FABA</name>
<evidence type="ECO:0000313" key="2">
    <source>
        <dbReference type="Proteomes" id="UP000265520"/>
    </source>
</evidence>
<keyword evidence="2" id="KW-1185">Reference proteome</keyword>
<dbReference type="Proteomes" id="UP000265520">
    <property type="component" value="Unassembled WGS sequence"/>
</dbReference>
<protein>
    <submittedName>
        <fullName evidence="1">Uncharacterized protein</fullName>
    </submittedName>
</protein>
<reference evidence="1 2" key="1">
    <citation type="journal article" date="2018" name="Front. Plant Sci.">
        <title>Red Clover (Trifolium pratense) and Zigzag Clover (T. medium) - A Picture of Genomic Similarities and Differences.</title>
        <authorList>
            <person name="Dluhosova J."/>
            <person name="Istvanek J."/>
            <person name="Nedelnik J."/>
            <person name="Repkova J."/>
        </authorList>
    </citation>
    <scope>NUCLEOTIDE SEQUENCE [LARGE SCALE GENOMIC DNA]</scope>
    <source>
        <strain evidence="2">cv. 10/8</strain>
        <tissue evidence="1">Leaf</tissue>
    </source>
</reference>
<comment type="caution">
    <text evidence="1">The sequence shown here is derived from an EMBL/GenBank/DDBJ whole genome shotgun (WGS) entry which is preliminary data.</text>
</comment>
<feature type="non-terminal residue" evidence="1">
    <location>
        <position position="40"/>
    </location>
</feature>